<feature type="domain" description="KH type-2" evidence="10">
    <location>
        <begin position="38"/>
        <end position="106"/>
    </location>
</feature>
<sequence>MGQKVSPIGFRLGYNREHESIWYSDDKFADNLKEDELVRGYLAKRIGQAGLSRVYIERTASKVTVTICASRPGIVIGRKGSEVEKLKAELQRITGKDVHINVREVKKPEIDAQLVGDNIAAQIERRISYKRAAKKAIQTAMRLGADGIKIRIAGRLNGSDIARGETYGEGRVPLHTLRADVDFAYSRASTQYGVIGIKTWICKGEKFSLKSNNS</sequence>
<dbReference type="eggNOG" id="COG0092">
    <property type="taxonomic scope" value="Bacteria"/>
</dbReference>
<comment type="function">
    <text evidence="6 8">Binds the lower part of the 30S subunit head. Binds mRNA in the 70S ribosome, positioning it for translation.</text>
</comment>
<dbReference type="CDD" id="cd02412">
    <property type="entry name" value="KH-II_30S_S3"/>
    <property type="match status" value="1"/>
</dbReference>
<dbReference type="InterPro" id="IPR015946">
    <property type="entry name" value="KH_dom-like_a/b"/>
</dbReference>
<keyword evidence="4 8" id="KW-0689">Ribosomal protein</keyword>
<dbReference type="PANTHER" id="PTHR11760">
    <property type="entry name" value="30S/40S RIBOSOMAL PROTEIN S3"/>
    <property type="match status" value="1"/>
</dbReference>
<dbReference type="RefSeq" id="WP_022637218.1">
    <property type="nucleotide sequence ID" value="NZ_ASJR01000015.1"/>
</dbReference>
<dbReference type="GO" id="GO:0022627">
    <property type="term" value="C:cytosolic small ribosomal subunit"/>
    <property type="evidence" value="ECO:0007669"/>
    <property type="project" value="TreeGrafter"/>
</dbReference>
<organism evidence="11 12">
    <name type="scientific">Chitinivibrio alkaliphilus ACht1</name>
    <dbReference type="NCBI Taxonomy" id="1313304"/>
    <lineage>
        <taxon>Bacteria</taxon>
        <taxon>Pseudomonadati</taxon>
        <taxon>Fibrobacterota</taxon>
        <taxon>Chitinivibrionia</taxon>
        <taxon>Chitinivibrionales</taxon>
        <taxon>Chitinivibrionaceae</taxon>
        <taxon>Chitinivibrio</taxon>
    </lineage>
</organism>
<keyword evidence="2 8" id="KW-0699">rRNA-binding</keyword>
<dbReference type="NCBIfam" id="TIGR01009">
    <property type="entry name" value="rpsC_bact"/>
    <property type="match status" value="1"/>
</dbReference>
<dbReference type="Pfam" id="PF07650">
    <property type="entry name" value="KH_2"/>
    <property type="match status" value="1"/>
</dbReference>
<dbReference type="Gene3D" id="3.30.1140.32">
    <property type="entry name" value="Ribosomal protein S3, C-terminal domain"/>
    <property type="match status" value="1"/>
</dbReference>
<dbReference type="InterPro" id="IPR004087">
    <property type="entry name" value="KH_dom"/>
</dbReference>
<dbReference type="Gene3D" id="3.30.300.20">
    <property type="match status" value="1"/>
</dbReference>
<comment type="similarity">
    <text evidence="1 8 9">Belongs to the universal ribosomal protein uS3 family.</text>
</comment>
<dbReference type="GO" id="GO:0003735">
    <property type="term" value="F:structural constituent of ribosome"/>
    <property type="evidence" value="ECO:0007669"/>
    <property type="project" value="InterPro"/>
</dbReference>
<dbReference type="Proteomes" id="UP000017148">
    <property type="component" value="Unassembled WGS sequence"/>
</dbReference>
<dbReference type="InterPro" id="IPR057258">
    <property type="entry name" value="Ribosomal_uS3"/>
</dbReference>
<evidence type="ECO:0000313" key="12">
    <source>
        <dbReference type="Proteomes" id="UP000017148"/>
    </source>
</evidence>
<evidence type="ECO:0000256" key="1">
    <source>
        <dbReference type="ARBA" id="ARBA00010761"/>
    </source>
</evidence>
<dbReference type="OrthoDB" id="9806396at2"/>
<dbReference type="SUPFAM" id="SSF54821">
    <property type="entry name" value="Ribosomal protein S3 C-terminal domain"/>
    <property type="match status" value="1"/>
</dbReference>
<dbReference type="InterPro" id="IPR018280">
    <property type="entry name" value="Ribosomal_uS3_CS"/>
</dbReference>
<dbReference type="GO" id="GO:0006412">
    <property type="term" value="P:translation"/>
    <property type="evidence" value="ECO:0007669"/>
    <property type="project" value="UniProtKB-UniRule"/>
</dbReference>
<comment type="subunit">
    <text evidence="8">Part of the 30S ribosomal subunit. Forms a tight complex with proteins S10 and S14.</text>
</comment>
<dbReference type="GO" id="GO:0003729">
    <property type="term" value="F:mRNA binding"/>
    <property type="evidence" value="ECO:0007669"/>
    <property type="project" value="UniProtKB-UniRule"/>
</dbReference>
<dbReference type="InterPro" id="IPR001351">
    <property type="entry name" value="Ribosomal_uS3_C"/>
</dbReference>
<dbReference type="HAMAP" id="MF_01309_B">
    <property type="entry name" value="Ribosomal_uS3_B"/>
    <property type="match status" value="1"/>
</dbReference>
<dbReference type="PATRIC" id="fig|1313304.3.peg.1699"/>
<keyword evidence="3 8" id="KW-0694">RNA-binding</keyword>
<dbReference type="PROSITE" id="PS50823">
    <property type="entry name" value="KH_TYPE_2"/>
    <property type="match status" value="1"/>
</dbReference>
<dbReference type="EMBL" id="ASJR01000015">
    <property type="protein sequence ID" value="ERP31295.1"/>
    <property type="molecule type" value="Genomic_DNA"/>
</dbReference>
<protein>
    <recommendedName>
        <fullName evidence="7 8">Small ribosomal subunit protein uS3</fullName>
    </recommendedName>
</protein>
<dbReference type="SMART" id="SM00322">
    <property type="entry name" value="KH"/>
    <property type="match status" value="1"/>
</dbReference>
<dbReference type="InterPro" id="IPR036419">
    <property type="entry name" value="Ribosomal_S3_C_sf"/>
</dbReference>
<name>U7DA35_9BACT</name>
<comment type="caution">
    <text evidence="11">The sequence shown here is derived from an EMBL/GenBank/DDBJ whole genome shotgun (WGS) entry which is preliminary data.</text>
</comment>
<evidence type="ECO:0000256" key="6">
    <source>
        <dbReference type="ARBA" id="ARBA00024998"/>
    </source>
</evidence>
<dbReference type="Pfam" id="PF00189">
    <property type="entry name" value="Ribosomal_S3_C"/>
    <property type="match status" value="1"/>
</dbReference>
<evidence type="ECO:0000256" key="4">
    <source>
        <dbReference type="ARBA" id="ARBA00022980"/>
    </source>
</evidence>
<evidence type="ECO:0000256" key="9">
    <source>
        <dbReference type="RuleBase" id="RU003624"/>
    </source>
</evidence>
<dbReference type="SUPFAM" id="SSF54814">
    <property type="entry name" value="Prokaryotic type KH domain (KH-domain type II)"/>
    <property type="match status" value="1"/>
</dbReference>
<evidence type="ECO:0000256" key="3">
    <source>
        <dbReference type="ARBA" id="ARBA00022884"/>
    </source>
</evidence>
<dbReference type="InterPro" id="IPR009019">
    <property type="entry name" value="KH_sf_prok-type"/>
</dbReference>
<gene>
    <name evidence="8" type="primary">rpsC</name>
    <name evidence="11" type="ORF">CALK_1784</name>
</gene>
<evidence type="ECO:0000256" key="5">
    <source>
        <dbReference type="ARBA" id="ARBA00023274"/>
    </source>
</evidence>
<dbReference type="STRING" id="1313304.CALK_1784"/>
<evidence type="ECO:0000259" key="10">
    <source>
        <dbReference type="PROSITE" id="PS50823"/>
    </source>
</evidence>
<evidence type="ECO:0000256" key="2">
    <source>
        <dbReference type="ARBA" id="ARBA00022730"/>
    </source>
</evidence>
<accession>U7DA35</accession>
<evidence type="ECO:0000313" key="11">
    <source>
        <dbReference type="EMBL" id="ERP31295.1"/>
    </source>
</evidence>
<dbReference type="InterPro" id="IPR004044">
    <property type="entry name" value="KH_dom_type_2"/>
</dbReference>
<evidence type="ECO:0000256" key="7">
    <source>
        <dbReference type="ARBA" id="ARBA00035257"/>
    </source>
</evidence>
<dbReference type="FunFam" id="3.30.300.20:FF:000001">
    <property type="entry name" value="30S ribosomal protein S3"/>
    <property type="match status" value="1"/>
</dbReference>
<proteinExistence type="inferred from homology"/>
<evidence type="ECO:0000256" key="8">
    <source>
        <dbReference type="HAMAP-Rule" id="MF_01309"/>
    </source>
</evidence>
<dbReference type="AlphaFoldDB" id="U7DA35"/>
<dbReference type="InterPro" id="IPR005704">
    <property type="entry name" value="Ribosomal_uS3_bac-typ"/>
</dbReference>
<dbReference type="PANTHER" id="PTHR11760:SF19">
    <property type="entry name" value="SMALL RIBOSOMAL SUBUNIT PROTEIN US3C"/>
    <property type="match status" value="1"/>
</dbReference>
<keyword evidence="5 8" id="KW-0687">Ribonucleoprotein</keyword>
<dbReference type="PROSITE" id="PS00548">
    <property type="entry name" value="RIBOSOMAL_S3"/>
    <property type="match status" value="1"/>
</dbReference>
<keyword evidence="12" id="KW-1185">Reference proteome</keyword>
<dbReference type="GO" id="GO:0019843">
    <property type="term" value="F:rRNA binding"/>
    <property type="evidence" value="ECO:0007669"/>
    <property type="project" value="UniProtKB-UniRule"/>
</dbReference>
<reference evidence="11 12" key="1">
    <citation type="journal article" date="2013" name="Environ. Microbiol.">
        <title>Genome analysis of Chitinivibrio alkaliphilus gen. nov., sp. nov., a novel extremely haloalkaliphilic anaerobic chitinolytic bacterium from the candidate phylum Termite Group 3.</title>
        <authorList>
            <person name="Sorokin D.Y."/>
            <person name="Gumerov V.M."/>
            <person name="Rakitin A.L."/>
            <person name="Beletsky A.V."/>
            <person name="Damste J.S."/>
            <person name="Muyzer G."/>
            <person name="Mardanov A.V."/>
            <person name="Ravin N.V."/>
        </authorList>
    </citation>
    <scope>NUCLEOTIDE SEQUENCE [LARGE SCALE GENOMIC DNA]</scope>
    <source>
        <strain evidence="11 12">ACht1</strain>
    </source>
</reference>